<protein>
    <recommendedName>
        <fullName evidence="2">Nephrocystin 3-like N-terminal domain-containing protein</fullName>
    </recommendedName>
</protein>
<evidence type="ECO:0000259" key="2">
    <source>
        <dbReference type="Pfam" id="PF24883"/>
    </source>
</evidence>
<dbReference type="InterPro" id="IPR056884">
    <property type="entry name" value="NPHP3-like_N"/>
</dbReference>
<name>A0A2W2BG10_9ACTN</name>
<organism evidence="3 4">
    <name type="scientific">Jiangella anatolica</name>
    <dbReference type="NCBI Taxonomy" id="2670374"/>
    <lineage>
        <taxon>Bacteria</taxon>
        <taxon>Bacillati</taxon>
        <taxon>Actinomycetota</taxon>
        <taxon>Actinomycetes</taxon>
        <taxon>Jiangellales</taxon>
        <taxon>Jiangellaceae</taxon>
        <taxon>Jiangella</taxon>
    </lineage>
</organism>
<keyword evidence="1" id="KW-0677">Repeat</keyword>
<gene>
    <name evidence="3" type="ORF">C1I92_02740</name>
</gene>
<dbReference type="Pfam" id="PF24883">
    <property type="entry name" value="NPHP3_N"/>
    <property type="match status" value="1"/>
</dbReference>
<evidence type="ECO:0000313" key="4">
    <source>
        <dbReference type="Proteomes" id="UP000248764"/>
    </source>
</evidence>
<comment type="caution">
    <text evidence="3">The sequence shown here is derived from an EMBL/GenBank/DDBJ whole genome shotgun (WGS) entry which is preliminary data.</text>
</comment>
<dbReference type="Gene3D" id="3.40.50.300">
    <property type="entry name" value="P-loop containing nucleotide triphosphate hydrolases"/>
    <property type="match status" value="1"/>
</dbReference>
<accession>A0A2W2BG10</accession>
<dbReference type="Proteomes" id="UP000248764">
    <property type="component" value="Unassembled WGS sequence"/>
</dbReference>
<dbReference type="SUPFAM" id="SSF52540">
    <property type="entry name" value="P-loop containing nucleoside triphosphate hydrolases"/>
    <property type="match status" value="1"/>
</dbReference>
<dbReference type="EMBL" id="POTW01000004">
    <property type="protein sequence ID" value="PZF86115.1"/>
    <property type="molecule type" value="Genomic_DNA"/>
</dbReference>
<proteinExistence type="predicted"/>
<evidence type="ECO:0000256" key="1">
    <source>
        <dbReference type="ARBA" id="ARBA00022737"/>
    </source>
</evidence>
<dbReference type="InterPro" id="IPR027417">
    <property type="entry name" value="P-loop_NTPase"/>
</dbReference>
<reference evidence="3 4" key="1">
    <citation type="submission" date="2018-01" db="EMBL/GenBank/DDBJ databases">
        <title>Draft genome sequence of Jiangella sp. GTF31.</title>
        <authorList>
            <person name="Sahin N."/>
            <person name="Ay H."/>
            <person name="Saygin H."/>
        </authorList>
    </citation>
    <scope>NUCLEOTIDE SEQUENCE [LARGE SCALE GENOMIC DNA]</scope>
    <source>
        <strain evidence="3 4">GTF31</strain>
    </source>
</reference>
<sequence length="819" mass="91073">MTGGFDQLDTSMREYIESLADASRDVAGGDERRARYARISRIRKWRFWDANQIQVMINAHPSIRRAFPGFFTAADVFANLAEFTDNLRLDELEPGLRAHARTSLIGEGVIYFDEAGSGDVRGIPVHDVAIDLPVTLGGQVEQSSAIRYVLGRGERVLKPRQSIYLGPRHLIVAGAPGNGKTTISKFLVQAYRAAMLAGAGDLSADHQEVISGTKAALERLGMALPMHRRWAMRIDLAEYAQEHGLDEDSTLVRWIAHKVSKRSDLGEVKARALLSWMRQWPWFLVLDGLDEVTEPRVRKRLIQQVSEFVNDAEAENCDVLVVLTTRPIGYTENIAPSQFERIDLDYLEPAEAVRYGTLATRVRLRNDLDRIDRVVRQLKRAADDEALRNLLRTPLQVLIMTIIMDGTGRLAPDRYSLFWGYYDTVFKRERDKQGGFHRILQEHGQQIQELHERVGFELQLRSEAGERSYATLTAQELESLTWNVLQDAGFKPSGPDADLLAKILMAATHRLVLLAPRGDEGYGFDVRSLQELMAARRLTTGPLDDVMSRLRIAAPSPHWRNTWIFAAGRIFSTPQDHVRQAVVQLVEAIDEGADFRLGSIVPIAPQLALDLIDDGMARSLPKWRDRLIAQGLRLLHEPRPPDVLAATRVLVRFAGSGEEQRRLVADRLRDALGGSASARATAAAIQGFVTAVVDEIHAHPDLRGLRSVRKRQGTTPPPEPPNGWATFNDEIATHPAGPQSLIKIRHAADAIRSIQARGRADDVDAGMIIEALGDSDAATALAAALKHVVTHQPRLVTALRDDVLPSIHRVAIGESLQQV</sequence>
<evidence type="ECO:0000313" key="3">
    <source>
        <dbReference type="EMBL" id="PZF86115.1"/>
    </source>
</evidence>
<feature type="domain" description="Nephrocystin 3-like N-terminal" evidence="2">
    <location>
        <begin position="168"/>
        <end position="321"/>
    </location>
</feature>
<keyword evidence="4" id="KW-1185">Reference proteome</keyword>
<dbReference type="AlphaFoldDB" id="A0A2W2BG10"/>